<dbReference type="EMBL" id="MUJZ01053525">
    <property type="protein sequence ID" value="OTF73020.1"/>
    <property type="molecule type" value="Genomic_DNA"/>
</dbReference>
<dbReference type="Proteomes" id="UP000194236">
    <property type="component" value="Unassembled WGS sequence"/>
</dbReference>
<gene>
    <name evidence="2" type="ORF">BLA29_006780</name>
</gene>
<feature type="region of interest" description="Disordered" evidence="1">
    <location>
        <begin position="131"/>
        <end position="192"/>
    </location>
</feature>
<organism evidence="2 3">
    <name type="scientific">Euroglyphus maynei</name>
    <name type="common">Mayne's house dust mite</name>
    <dbReference type="NCBI Taxonomy" id="6958"/>
    <lineage>
        <taxon>Eukaryota</taxon>
        <taxon>Metazoa</taxon>
        <taxon>Ecdysozoa</taxon>
        <taxon>Arthropoda</taxon>
        <taxon>Chelicerata</taxon>
        <taxon>Arachnida</taxon>
        <taxon>Acari</taxon>
        <taxon>Acariformes</taxon>
        <taxon>Sarcoptiformes</taxon>
        <taxon>Astigmata</taxon>
        <taxon>Psoroptidia</taxon>
        <taxon>Analgoidea</taxon>
        <taxon>Pyroglyphidae</taxon>
        <taxon>Pyroglyphinae</taxon>
        <taxon>Euroglyphus</taxon>
    </lineage>
</organism>
<keyword evidence="3" id="KW-1185">Reference proteome</keyword>
<evidence type="ECO:0000313" key="3">
    <source>
        <dbReference type="Proteomes" id="UP000194236"/>
    </source>
</evidence>
<feature type="compositionally biased region" description="Basic residues" evidence="1">
    <location>
        <begin position="139"/>
        <end position="152"/>
    </location>
</feature>
<sequence>MICTTILSLPNGFDTQGGVPFGAIMREAVQGFRNIQRNVQQRIQNRQRQPNGYEFAQDIREAIAEDIQQNHGRRKQKLCEYLRQGQAYRGPCPADGYDDDGGGSVGNYGDATNGAYVEEDGRSLSRQEAKFIRRQEKERRRKERRERKRQRNREREDYEPSSQPYEKDFVQPDKETKLIIRINPPRGGGNNN</sequence>
<dbReference type="AlphaFoldDB" id="A0A1Y3AWY4"/>
<evidence type="ECO:0000256" key="1">
    <source>
        <dbReference type="SAM" id="MobiDB-lite"/>
    </source>
</evidence>
<protein>
    <submittedName>
        <fullName evidence="2">Uncharacterized protein</fullName>
    </submittedName>
</protein>
<comment type="caution">
    <text evidence="2">The sequence shown here is derived from an EMBL/GenBank/DDBJ whole genome shotgun (WGS) entry which is preliminary data.</text>
</comment>
<name>A0A1Y3AWY4_EURMA</name>
<evidence type="ECO:0000313" key="2">
    <source>
        <dbReference type="EMBL" id="OTF73020.1"/>
    </source>
</evidence>
<feature type="compositionally biased region" description="Basic and acidic residues" evidence="1">
    <location>
        <begin position="165"/>
        <end position="178"/>
    </location>
</feature>
<accession>A0A1Y3AWY4</accession>
<reference evidence="2 3" key="1">
    <citation type="submission" date="2017-03" db="EMBL/GenBank/DDBJ databases">
        <title>Genome Survey of Euroglyphus maynei.</title>
        <authorList>
            <person name="Arlian L.G."/>
            <person name="Morgan M.S."/>
            <person name="Rider S.D."/>
        </authorList>
    </citation>
    <scope>NUCLEOTIDE SEQUENCE [LARGE SCALE GENOMIC DNA]</scope>
    <source>
        <strain evidence="2">Arlian Lab</strain>
        <tissue evidence="2">Whole body</tissue>
    </source>
</reference>
<proteinExistence type="predicted"/>
<feature type="non-terminal residue" evidence="2">
    <location>
        <position position="192"/>
    </location>
</feature>